<dbReference type="AlphaFoldDB" id="A0A645I9V4"/>
<name>A0A645I9V4_9ZZZZ</name>
<evidence type="ECO:0000313" key="1">
    <source>
        <dbReference type="EMBL" id="MPN47890.1"/>
    </source>
</evidence>
<reference evidence="1" key="1">
    <citation type="submission" date="2019-08" db="EMBL/GenBank/DDBJ databases">
        <authorList>
            <person name="Kucharzyk K."/>
            <person name="Murdoch R.W."/>
            <person name="Higgins S."/>
            <person name="Loffler F."/>
        </authorList>
    </citation>
    <scope>NUCLEOTIDE SEQUENCE</scope>
</reference>
<organism evidence="1">
    <name type="scientific">bioreactor metagenome</name>
    <dbReference type="NCBI Taxonomy" id="1076179"/>
    <lineage>
        <taxon>unclassified sequences</taxon>
        <taxon>metagenomes</taxon>
        <taxon>ecological metagenomes</taxon>
    </lineage>
</organism>
<accession>A0A645I9V4</accession>
<proteinExistence type="predicted"/>
<gene>
    <name evidence="1" type="ORF">SDC9_195494</name>
</gene>
<comment type="caution">
    <text evidence="1">The sequence shown here is derived from an EMBL/GenBank/DDBJ whole genome shotgun (WGS) entry which is preliminary data.</text>
</comment>
<protein>
    <submittedName>
        <fullName evidence="1">Uncharacterized protein</fullName>
    </submittedName>
</protein>
<sequence>MESAIKGLAKATMSALPSSITLFAATGFPSLPTVITGIDMCFFISSARYTLGPSGYSIVGLPL</sequence>
<dbReference type="EMBL" id="VSSQ01109738">
    <property type="protein sequence ID" value="MPN47890.1"/>
    <property type="molecule type" value="Genomic_DNA"/>
</dbReference>